<dbReference type="eggNOG" id="ENOG502RZVG">
    <property type="taxonomic scope" value="Eukaryota"/>
</dbReference>
<feature type="compositionally biased region" description="Polar residues" evidence="2">
    <location>
        <begin position="171"/>
        <end position="180"/>
    </location>
</feature>
<feature type="region of interest" description="Disordered" evidence="2">
    <location>
        <begin position="846"/>
        <end position="876"/>
    </location>
</feature>
<feature type="region of interest" description="Disordered" evidence="2">
    <location>
        <begin position="708"/>
        <end position="740"/>
    </location>
</feature>
<dbReference type="Proteomes" id="UP000063063">
    <property type="component" value="Chromosome 15"/>
</dbReference>
<keyword evidence="1" id="KW-0175">Coiled coil</keyword>
<feature type="compositionally biased region" description="Polar residues" evidence="2">
    <location>
        <begin position="1133"/>
        <end position="1153"/>
    </location>
</feature>
<feature type="region of interest" description="Disordered" evidence="2">
    <location>
        <begin position="222"/>
        <end position="270"/>
    </location>
</feature>
<sequence length="1229" mass="132838">MSNRCREQQREYGHCITREVKHLHPSCPSASQTHPAEMDAVVDAADPRVAPAVQQLSAVAQRVYVVWQRMGVPSRDRQQKWSTFLFGSLLPFLEDFCTLQEAAEYNAATENDALLRDVCHLAVRLDESPRQPEVASIVSLLKEHYAQTQQRHPFAGSGVGCKATSDEAGPSANTAESTATPRCGGDVEGDAETGVPPSGAKELMYLTLPSFTVLIDAACLPGQHSGEKGNEQQQQQQQERLHQGGGVGLETDDGNGEQGANVSGSNDRSTATQALRRLLHNNTHEGVRQQLQAELDRLQRLADNRLQVLQLLCKQRAIMNRSTQEQVVLRAAYRAKYLGKEEVHSGSELGKRTSLSLSAAGDRRPLTTIAVDTASMYSSGFVSPLTSPKMSGHTAASVVPSSGKCEEDNSSSGANEGTDAIATLVNRPTTSLQDATREELQLLLSAASCSLEVPHSTHGGDGSVSHTSLEHSEEGEMGNATWPTCSSTTTTTTTEARVASQKAWPSAGVLVAAKTADTHTKTAVSSAPSTPSGEAARATVLEVDVSSITAYGTHQNLALSRIHAEAEAVVRSIDEHNRRMQLEAQEELHALETLEVLWRAISVQRTSPNASSLLSLPHRGKDEAGSRREASGSVHSSGNEKNAVARPAINPISSPLFEPLEPEPYRETTEEIVARYRQLHAAYEADVAAQQQPCPAASVTLLQTMPVPASSVGSPPSSLKSSTSLTSLATVNDSDSAGDQKAVHRMGGGLYLPPLVRQILRAASYAPVLDYVRRSRVAFQAHLSTQQDVLVEKTMARLRNVYEAYYAATHDKTYAVAPDGELRVAMEEELLETFQAQQSAVEATRHQQRCDEVDNENTSSTVSREAAAVTSPPPSPSGKVLLSFQRHLMACQQVREQAADEIEFLRLRLHIIEQAAPLVQNYQEIVREEAEMHATSRERLLNKKVNMAKQLLQEEKTRRRVAKELPRILSLLKELVAAWDALQAATDPREDIADVGDYHNDGPGASMLPPPPSAKAELWIHGQRVRDLLTASQTTTVQPVSRVRSRSASSPQPLRSHPPPRSVSPAPPALARHRVEQRFAVPDRGLSLHSSRKGSPTPARTPLPGCRRVAGDSSVGVGVATTSVERPGHSLRPHSNTTSPSIQSCTPSNSKPTAHSYRPGSLRPLPAREPSRSPPPLWPVLPHRGLSPVSSNTNPQPQRKIAHTSTSPSPSSASTTTATTTRFGRVPFS</sequence>
<feature type="compositionally biased region" description="Pro residues" evidence="2">
    <location>
        <begin position="1056"/>
        <end position="1068"/>
    </location>
</feature>
<protein>
    <submittedName>
        <fullName evidence="3">Microtubule-associated protein, putative</fullName>
    </submittedName>
</protein>
<dbReference type="VEuPathDB" id="TriTrypDB:LPAL13_150014600"/>
<dbReference type="OrthoDB" id="642895at2759"/>
<evidence type="ECO:0000313" key="3">
    <source>
        <dbReference type="EMBL" id="AIN96817.1"/>
    </source>
</evidence>
<feature type="compositionally biased region" description="Low complexity" evidence="2">
    <location>
        <begin position="708"/>
        <end position="731"/>
    </location>
</feature>
<feature type="region of interest" description="Disordered" evidence="2">
    <location>
        <begin position="1081"/>
        <end position="1229"/>
    </location>
</feature>
<dbReference type="RefSeq" id="XP_010697470.1">
    <property type="nucleotide sequence ID" value="XM_010699168.1"/>
</dbReference>
<dbReference type="Gene3D" id="1.20.58.1520">
    <property type="match status" value="1"/>
</dbReference>
<dbReference type="VEuPathDB" id="TriTrypDB:LPMP_150950"/>
<evidence type="ECO:0000313" key="4">
    <source>
        <dbReference type="Proteomes" id="UP000063063"/>
    </source>
</evidence>
<keyword evidence="4" id="KW-1185">Reference proteome</keyword>
<accession>A0A088RLA7</accession>
<feature type="region of interest" description="Disordered" evidence="2">
    <location>
        <begin position="151"/>
        <end position="198"/>
    </location>
</feature>
<feature type="coiled-coil region" evidence="1">
    <location>
        <begin position="281"/>
        <end position="308"/>
    </location>
</feature>
<feature type="compositionally biased region" description="Low complexity" evidence="2">
    <location>
        <begin position="1111"/>
        <end position="1124"/>
    </location>
</feature>
<dbReference type="KEGG" id="lpan:LPMP_150950"/>
<dbReference type="EMBL" id="CP009384">
    <property type="protein sequence ID" value="AIN96817.1"/>
    <property type="molecule type" value="Genomic_DNA"/>
</dbReference>
<feature type="compositionally biased region" description="Polar residues" evidence="2">
    <location>
        <begin position="258"/>
        <end position="270"/>
    </location>
</feature>
<dbReference type="GeneID" id="22573515"/>
<feature type="compositionally biased region" description="Polar residues" evidence="2">
    <location>
        <begin position="1188"/>
        <end position="1197"/>
    </location>
</feature>
<reference evidence="3 4" key="1">
    <citation type="journal article" date="2015" name="Sci. Rep.">
        <title>The genome of Leishmania panamensis: insights into genomics of the L. (Viannia) subgenus.</title>
        <authorList>
            <person name="Llanes A."/>
            <person name="Restrepo C.M."/>
            <person name="Vecchio G.D."/>
            <person name="Anguizola F.J."/>
            <person name="Lleonart R."/>
        </authorList>
    </citation>
    <scope>NUCLEOTIDE SEQUENCE [LARGE SCALE GENOMIC DNA]</scope>
    <source>
        <strain evidence="3 4">MHOM/PA/94/PSC-1</strain>
    </source>
</reference>
<evidence type="ECO:0000256" key="1">
    <source>
        <dbReference type="SAM" id="Coils"/>
    </source>
</evidence>
<feature type="compositionally biased region" description="Basic and acidic residues" evidence="2">
    <location>
        <begin position="619"/>
        <end position="630"/>
    </location>
</feature>
<feature type="region of interest" description="Disordered" evidence="2">
    <location>
        <begin position="1031"/>
        <end position="1069"/>
    </location>
</feature>
<feature type="compositionally biased region" description="Low complexity" evidence="2">
    <location>
        <begin position="1204"/>
        <end position="1221"/>
    </location>
</feature>
<organism evidence="3 4">
    <name type="scientific">Leishmania panamensis</name>
    <dbReference type="NCBI Taxonomy" id="5679"/>
    <lineage>
        <taxon>Eukaryota</taxon>
        <taxon>Discoba</taxon>
        <taxon>Euglenozoa</taxon>
        <taxon>Kinetoplastea</taxon>
        <taxon>Metakinetoplastina</taxon>
        <taxon>Trypanosomatida</taxon>
        <taxon>Trypanosomatidae</taxon>
        <taxon>Leishmaniinae</taxon>
        <taxon>Leishmania</taxon>
        <taxon>Leishmania guyanensis species complex</taxon>
    </lineage>
</organism>
<feature type="compositionally biased region" description="Low complexity" evidence="2">
    <location>
        <begin position="1032"/>
        <end position="1055"/>
    </location>
</feature>
<feature type="region of interest" description="Disordered" evidence="2">
    <location>
        <begin position="610"/>
        <end position="643"/>
    </location>
</feature>
<evidence type="ECO:0000256" key="2">
    <source>
        <dbReference type="SAM" id="MobiDB-lite"/>
    </source>
</evidence>
<name>A0A088RLA7_LEIPA</name>
<gene>
    <name evidence="3" type="ORF">LPMP_150950</name>
</gene>
<feature type="region of interest" description="Disordered" evidence="2">
    <location>
        <begin position="385"/>
        <end position="418"/>
    </location>
</feature>
<proteinExistence type="predicted"/>
<dbReference type="AlphaFoldDB" id="A0A088RLA7"/>